<keyword evidence="1" id="KW-0812">Transmembrane</keyword>
<evidence type="ECO:0008006" key="4">
    <source>
        <dbReference type="Google" id="ProtNLM"/>
    </source>
</evidence>
<accession>A0A9J7BQ83</accession>
<organism evidence="2 3">
    <name type="scientific">Occallatibacter riparius</name>
    <dbReference type="NCBI Taxonomy" id="1002689"/>
    <lineage>
        <taxon>Bacteria</taxon>
        <taxon>Pseudomonadati</taxon>
        <taxon>Acidobacteriota</taxon>
        <taxon>Terriglobia</taxon>
        <taxon>Terriglobales</taxon>
        <taxon>Acidobacteriaceae</taxon>
        <taxon>Occallatibacter</taxon>
    </lineage>
</organism>
<evidence type="ECO:0000256" key="1">
    <source>
        <dbReference type="SAM" id="Phobius"/>
    </source>
</evidence>
<name>A0A9J7BQ83_9BACT</name>
<reference evidence="2" key="1">
    <citation type="submission" date="2021-04" db="EMBL/GenBank/DDBJ databases">
        <title>Phylogenetic analysis of Acidobacteriaceae.</title>
        <authorList>
            <person name="Qiu L."/>
            <person name="Zhang Q."/>
        </authorList>
    </citation>
    <scope>NUCLEOTIDE SEQUENCE</scope>
    <source>
        <strain evidence="2">DSM 25168</strain>
    </source>
</reference>
<dbReference type="EMBL" id="CP093313">
    <property type="protein sequence ID" value="UWZ84751.1"/>
    <property type="molecule type" value="Genomic_DNA"/>
</dbReference>
<dbReference type="RefSeq" id="WP_260794257.1">
    <property type="nucleotide sequence ID" value="NZ_CP093313.1"/>
</dbReference>
<feature type="transmembrane region" description="Helical" evidence="1">
    <location>
        <begin position="40"/>
        <end position="60"/>
    </location>
</feature>
<keyword evidence="3" id="KW-1185">Reference proteome</keyword>
<protein>
    <recommendedName>
        <fullName evidence="4">Holin</fullName>
    </recommendedName>
</protein>
<dbReference type="Proteomes" id="UP001059380">
    <property type="component" value="Chromosome"/>
</dbReference>
<keyword evidence="1" id="KW-0472">Membrane</keyword>
<sequence length="81" mass="8022">MNSFSNMWQHPRTSAAGILIATLTVSGVLAQQGITMGKAGTGSVVSLAGALATAFLGLLARDPGSPADATASSRVNPPAGR</sequence>
<proteinExistence type="predicted"/>
<evidence type="ECO:0000313" key="3">
    <source>
        <dbReference type="Proteomes" id="UP001059380"/>
    </source>
</evidence>
<dbReference type="AlphaFoldDB" id="A0A9J7BQ83"/>
<dbReference type="KEGG" id="orp:MOP44_02165"/>
<evidence type="ECO:0000313" key="2">
    <source>
        <dbReference type="EMBL" id="UWZ84751.1"/>
    </source>
</evidence>
<gene>
    <name evidence="2" type="ORF">MOP44_02165</name>
</gene>
<keyword evidence="1" id="KW-1133">Transmembrane helix</keyword>